<proteinExistence type="predicted"/>
<feature type="transmembrane region" description="Helical" evidence="5">
    <location>
        <begin position="176"/>
        <end position="198"/>
    </location>
</feature>
<dbReference type="RefSeq" id="WP_180008687.1">
    <property type="nucleotide sequence ID" value="NZ_CP071766.1"/>
</dbReference>
<dbReference type="EMBL" id="CP071770">
    <property type="protein sequence ID" value="QTD62600.1"/>
    <property type="molecule type" value="Genomic_DNA"/>
</dbReference>
<keyword evidence="3 5" id="KW-1133">Transmembrane helix</keyword>
<evidence type="ECO:0000256" key="4">
    <source>
        <dbReference type="ARBA" id="ARBA00023136"/>
    </source>
</evidence>
<dbReference type="InterPro" id="IPR008217">
    <property type="entry name" value="Ccc1_fam"/>
</dbReference>
<dbReference type="PANTHER" id="PTHR31851">
    <property type="entry name" value="FE(2+)/MN(2+) TRANSPORTER PCL1"/>
    <property type="match status" value="1"/>
</dbReference>
<evidence type="ECO:0000256" key="1">
    <source>
        <dbReference type="ARBA" id="ARBA00004127"/>
    </source>
</evidence>
<evidence type="ECO:0000313" key="7">
    <source>
        <dbReference type="Proteomes" id="UP000663954"/>
    </source>
</evidence>
<accession>A0ABX7TFW0</accession>
<keyword evidence="4 5" id="KW-0472">Membrane</keyword>
<reference evidence="6 7" key="1">
    <citation type="journal article" date="2020" name="Front. Cell. Infect. Microbiol.">
        <title>Characterization of Three Porcine Acinetobacter towneri Strains Co-Harboring tet(X3) and bla OXA-58.</title>
        <authorList>
            <person name="Ma J."/>
            <person name="Wang J."/>
            <person name="Feng J."/>
            <person name="Liu Y."/>
            <person name="Yang B."/>
            <person name="Li R."/>
            <person name="Bai L."/>
            <person name="He T."/>
            <person name="Wang X."/>
            <person name="Yang Z."/>
        </authorList>
    </citation>
    <scope>NUCLEOTIDE SEQUENCE [LARGE SCALE GENOMIC DNA]</scope>
    <source>
        <strain evidence="6 7">GX5</strain>
    </source>
</reference>
<keyword evidence="7" id="KW-1185">Reference proteome</keyword>
<dbReference type="CDD" id="cd02432">
    <property type="entry name" value="Nodulin-21_like_1"/>
    <property type="match status" value="1"/>
</dbReference>
<evidence type="ECO:0000256" key="5">
    <source>
        <dbReference type="SAM" id="Phobius"/>
    </source>
</evidence>
<evidence type="ECO:0000256" key="3">
    <source>
        <dbReference type="ARBA" id="ARBA00022989"/>
    </source>
</evidence>
<feature type="transmembrane region" description="Helical" evidence="5">
    <location>
        <begin position="210"/>
        <end position="228"/>
    </location>
</feature>
<gene>
    <name evidence="6" type="ORF">J4G45_05400</name>
</gene>
<name>A0ABX7TFW0_9GAMM</name>
<dbReference type="Proteomes" id="UP000663954">
    <property type="component" value="Chromosome"/>
</dbReference>
<evidence type="ECO:0000256" key="2">
    <source>
        <dbReference type="ARBA" id="ARBA00022692"/>
    </source>
</evidence>
<comment type="subcellular location">
    <subcellularLocation>
        <location evidence="1">Endomembrane system</location>
        <topology evidence="1">Multi-pass membrane protein</topology>
    </subcellularLocation>
</comment>
<evidence type="ECO:0000313" key="6">
    <source>
        <dbReference type="EMBL" id="QTD62600.1"/>
    </source>
</evidence>
<feature type="transmembrane region" description="Helical" evidence="5">
    <location>
        <begin position="48"/>
        <end position="66"/>
    </location>
</feature>
<sequence>MPHSYHLEKHYIERSGWLRAAVLGANDGIISVTSLVAGMAASGASTETLWITCLAGWISGAISMAAGEYVSVKSQEDIEHADLAMEKHELKHNPELELKELTRIYIHRGLEPQLAAQVAEQLTAHDALEAHARDEIGINEQTAAQPIQAALASAVAFSLGAMLPMLSIWLLPTHALNWGIVVVGVLALGVLGAISGYLSGAAMYKSTLRIMLWGIAAMLVTSWIGSLFNV</sequence>
<keyword evidence="2 5" id="KW-0812">Transmembrane</keyword>
<dbReference type="Pfam" id="PF01988">
    <property type="entry name" value="VIT1"/>
    <property type="match status" value="1"/>
</dbReference>
<dbReference type="GeneID" id="64223581"/>
<feature type="transmembrane region" description="Helical" evidence="5">
    <location>
        <begin position="20"/>
        <end position="42"/>
    </location>
</feature>
<protein>
    <submittedName>
        <fullName evidence="6">VIT family protein</fullName>
    </submittedName>
</protein>
<feature type="transmembrane region" description="Helical" evidence="5">
    <location>
        <begin position="149"/>
        <end position="170"/>
    </location>
</feature>
<organism evidence="6 7">
    <name type="scientific">Acinetobacter towneri</name>
    <dbReference type="NCBI Taxonomy" id="202956"/>
    <lineage>
        <taxon>Bacteria</taxon>
        <taxon>Pseudomonadati</taxon>
        <taxon>Pseudomonadota</taxon>
        <taxon>Gammaproteobacteria</taxon>
        <taxon>Moraxellales</taxon>
        <taxon>Moraxellaceae</taxon>
        <taxon>Acinetobacter</taxon>
    </lineage>
</organism>